<sequence length="285" mass="31941">MLSEDAGKLQAFLESLSASVAMFGTRLAPPKCKMYEPGENWDNKFASLSSSIEECRAECVGVYLCDLPEVLKFFDPEAAKKPDNVVPDVVYVNWLSMIRSGVMSMEFYSPAENFGDTGAWRQAHCCARYAILRVLLEADPCMVRLEEIVGADGAPDLLISVDRDKLKTVAKPAIGAFLNKLQYYKSTANAKDGTAFFLKYSELLPEHLPLRKIVIDRKRPRPLMVQPLICETSNGIEMVPYPATYAGLIESFIDRFSRLPLGPKALEALEIVWRNDQPYFKDIPV</sequence>
<organism evidence="5">
    <name type="scientific">Echinostoma caproni</name>
    <dbReference type="NCBI Taxonomy" id="27848"/>
    <lineage>
        <taxon>Eukaryota</taxon>
        <taxon>Metazoa</taxon>
        <taxon>Spiralia</taxon>
        <taxon>Lophotrochozoa</taxon>
        <taxon>Platyhelminthes</taxon>
        <taxon>Trematoda</taxon>
        <taxon>Digenea</taxon>
        <taxon>Plagiorchiida</taxon>
        <taxon>Echinostomata</taxon>
        <taxon>Echinostomatoidea</taxon>
        <taxon>Echinostomatidae</taxon>
        <taxon>Echinostoma</taxon>
    </lineage>
</organism>
<evidence type="ECO:0000313" key="4">
    <source>
        <dbReference type="Proteomes" id="UP000272942"/>
    </source>
</evidence>
<dbReference type="EMBL" id="UZAN01061389">
    <property type="protein sequence ID" value="VDP92939.1"/>
    <property type="molecule type" value="Genomic_DNA"/>
</dbReference>
<dbReference type="InterPro" id="IPR039461">
    <property type="entry name" value="Peptidase_M49"/>
</dbReference>
<dbReference type="AlphaFoldDB" id="A0A183B8Y2"/>
<dbReference type="GO" id="GO:0008239">
    <property type="term" value="F:dipeptidyl-peptidase activity"/>
    <property type="evidence" value="ECO:0007669"/>
    <property type="project" value="TreeGrafter"/>
</dbReference>
<proteinExistence type="predicted"/>
<evidence type="ECO:0000256" key="1">
    <source>
        <dbReference type="ARBA" id="ARBA00022723"/>
    </source>
</evidence>
<dbReference type="Proteomes" id="UP000272942">
    <property type="component" value="Unassembled WGS sequence"/>
</dbReference>
<dbReference type="PANTHER" id="PTHR23422:SF11">
    <property type="entry name" value="DIPEPTIDYL PEPTIDASE 3"/>
    <property type="match status" value="1"/>
</dbReference>
<dbReference type="GO" id="GO:0005737">
    <property type="term" value="C:cytoplasm"/>
    <property type="evidence" value="ECO:0007669"/>
    <property type="project" value="TreeGrafter"/>
</dbReference>
<evidence type="ECO:0000313" key="3">
    <source>
        <dbReference type="EMBL" id="VDP92939.1"/>
    </source>
</evidence>
<keyword evidence="2" id="KW-0378">Hydrolase</keyword>
<name>A0A183B8Y2_9TREM</name>
<dbReference type="Pfam" id="PF03571">
    <property type="entry name" value="Peptidase_M49"/>
    <property type="match status" value="1"/>
</dbReference>
<dbReference type="PANTHER" id="PTHR23422">
    <property type="entry name" value="DIPEPTIDYL PEPTIDASE III-RELATED"/>
    <property type="match status" value="1"/>
</dbReference>
<dbReference type="WBParaSite" id="ECPE_0001570701-mRNA-1">
    <property type="protein sequence ID" value="ECPE_0001570701-mRNA-1"/>
    <property type="gene ID" value="ECPE_0001570701"/>
</dbReference>
<dbReference type="OrthoDB" id="4694525at2759"/>
<accession>A0A183B8Y2</accession>
<evidence type="ECO:0000256" key="2">
    <source>
        <dbReference type="ARBA" id="ARBA00022801"/>
    </source>
</evidence>
<protein>
    <submittedName>
        <fullName evidence="5">DNA-directed RNA polymerase</fullName>
    </submittedName>
</protein>
<gene>
    <name evidence="3" type="ORF">ECPE_LOCUS15667</name>
</gene>
<reference evidence="5" key="1">
    <citation type="submission" date="2016-06" db="UniProtKB">
        <authorList>
            <consortium name="WormBaseParasite"/>
        </authorList>
    </citation>
    <scope>IDENTIFICATION</scope>
</reference>
<keyword evidence="1" id="KW-0479">Metal-binding</keyword>
<evidence type="ECO:0000313" key="5">
    <source>
        <dbReference type="WBParaSite" id="ECPE_0001570701-mRNA-1"/>
    </source>
</evidence>
<keyword evidence="4" id="KW-1185">Reference proteome</keyword>
<dbReference type="GO" id="GO:0046872">
    <property type="term" value="F:metal ion binding"/>
    <property type="evidence" value="ECO:0007669"/>
    <property type="project" value="UniProtKB-KW"/>
</dbReference>
<reference evidence="3 4" key="2">
    <citation type="submission" date="2018-11" db="EMBL/GenBank/DDBJ databases">
        <authorList>
            <consortium name="Pathogen Informatics"/>
        </authorList>
    </citation>
    <scope>NUCLEOTIDE SEQUENCE [LARGE SCALE GENOMIC DNA]</scope>
    <source>
        <strain evidence="3 4">Egypt</strain>
    </source>
</reference>